<gene>
    <name evidence="4" type="ORF">RradSPS_2397</name>
    <name evidence="5" type="ORF">SIL72_13735</name>
</gene>
<evidence type="ECO:0000256" key="1">
    <source>
        <dbReference type="ARBA" id="ARBA00022676"/>
    </source>
</evidence>
<organism evidence="4 6">
    <name type="scientific">Rubrobacter radiotolerans</name>
    <name type="common">Arthrobacter radiotolerans</name>
    <dbReference type="NCBI Taxonomy" id="42256"/>
    <lineage>
        <taxon>Bacteria</taxon>
        <taxon>Bacillati</taxon>
        <taxon>Actinomycetota</taxon>
        <taxon>Rubrobacteria</taxon>
        <taxon>Rubrobacterales</taxon>
        <taxon>Rubrobacteraceae</taxon>
        <taxon>Rubrobacter</taxon>
    </lineage>
</organism>
<proteinExistence type="predicted"/>
<dbReference type="PATRIC" id="fig|42256.3.peg.2441"/>
<dbReference type="PANTHER" id="PTHR45947">
    <property type="entry name" value="SULFOQUINOVOSYL TRANSFERASE SQD2"/>
    <property type="match status" value="1"/>
</dbReference>
<name>A0A023X6P6_RUBRA</name>
<dbReference type="RefSeq" id="WP_038682960.1">
    <property type="nucleotide sequence ID" value="NZ_CP007514.1"/>
</dbReference>
<sequence length="413" mass="44859">MRVCFISRRYFPAISGMSVYARNLLQELVALGHDVTMISQYRGDAEGTKVYGGGPPPPVPGVKVIGLEALGEQSGGDFERDIETMVNVATEEHEREPFDLFHAQYGYPTGLAALEASRRTGRPNVVSIQGGDGHWVGTCCAAHKRAMLAVLGHSGATLIGSRSFAREVESNHGTPLERFTVIPGAVDVERFHPRKGREPGDLSPEGPRLLYHGRVDARKGALVLLDAFWKLTEEGRLPAGTRLVYSGIGPDLEEVRTTVKRLGLAGSVEVLGYTPYESAPEVYRGSDVFLSPTFAEGFSNTVLEAMAAGLPIVSTRSVGVVDCLRDGENALLVEPGDALALADAIERVLSDEALRRRLAADALDEVRRVYSWPAVAERIVAVYRGLLGTEPDTGWSIEGPRDECRFREKPHLL</sequence>
<dbReference type="Pfam" id="PF13692">
    <property type="entry name" value="Glyco_trans_1_4"/>
    <property type="match status" value="1"/>
</dbReference>
<evidence type="ECO:0000313" key="5">
    <source>
        <dbReference type="EMBL" id="MDX5895083.1"/>
    </source>
</evidence>
<evidence type="ECO:0000313" key="4">
    <source>
        <dbReference type="EMBL" id="AHY47680.1"/>
    </source>
</evidence>
<dbReference type="PANTHER" id="PTHR45947:SF3">
    <property type="entry name" value="SULFOQUINOVOSYL TRANSFERASE SQD2"/>
    <property type="match status" value="1"/>
</dbReference>
<dbReference type="GO" id="GO:0016758">
    <property type="term" value="F:hexosyltransferase activity"/>
    <property type="evidence" value="ECO:0007669"/>
    <property type="project" value="TreeGrafter"/>
</dbReference>
<feature type="domain" description="Glycosyltransferase subfamily 4-like N-terminal" evidence="3">
    <location>
        <begin position="15"/>
        <end position="183"/>
    </location>
</feature>
<protein>
    <submittedName>
        <fullName evidence="4 5">Glycosyltransferase</fullName>
        <ecNumber evidence="5">2.4.-.-</ecNumber>
    </submittedName>
</protein>
<dbReference type="HOGENOM" id="CLU_009583_2_2_11"/>
<keyword evidence="1 5" id="KW-0328">Glycosyltransferase</keyword>
<dbReference type="InterPro" id="IPR028098">
    <property type="entry name" value="Glyco_trans_4-like_N"/>
</dbReference>
<dbReference type="eggNOG" id="COG0438">
    <property type="taxonomic scope" value="Bacteria"/>
</dbReference>
<dbReference type="AlphaFoldDB" id="A0A023X6P6"/>
<dbReference type="OrthoDB" id="6286688at2"/>
<reference evidence="4 6" key="1">
    <citation type="submission" date="2014-03" db="EMBL/GenBank/DDBJ databases">
        <title>Complete genome sequence of the Radio-Resistant Rubrobacter radiotolerans RSPS-4.</title>
        <authorList>
            <person name="Egas C.C."/>
            <person name="Barroso C.C."/>
            <person name="Froufe H.J.C."/>
            <person name="Pacheco J.J."/>
            <person name="Albuquerque L.L."/>
            <person name="da Costa M.M.S."/>
        </authorList>
    </citation>
    <scope>NUCLEOTIDE SEQUENCE [LARGE SCALE GENOMIC DNA]</scope>
    <source>
        <strain evidence="4 6">RSPS-4</strain>
    </source>
</reference>
<reference evidence="5" key="2">
    <citation type="submission" date="2023-11" db="EMBL/GenBank/DDBJ databases">
        <title>MicrobeMod: A computational toolkit for identifying prokaryotic methylation and restriction-modification with nanopore sequencing.</title>
        <authorList>
            <person name="Crits-Christoph A."/>
            <person name="Kang S.C."/>
            <person name="Lee H."/>
            <person name="Ostrov N."/>
        </authorList>
    </citation>
    <scope>NUCLEOTIDE SEQUENCE</scope>
    <source>
        <strain evidence="5">ATCC 51242</strain>
    </source>
</reference>
<dbReference type="EMBL" id="CP007514">
    <property type="protein sequence ID" value="AHY47680.1"/>
    <property type="molecule type" value="Genomic_DNA"/>
</dbReference>
<dbReference type="Pfam" id="PF13579">
    <property type="entry name" value="Glyco_trans_4_4"/>
    <property type="match status" value="1"/>
</dbReference>
<evidence type="ECO:0000313" key="6">
    <source>
        <dbReference type="Proteomes" id="UP000025229"/>
    </source>
</evidence>
<dbReference type="GO" id="GO:1901137">
    <property type="term" value="P:carbohydrate derivative biosynthetic process"/>
    <property type="evidence" value="ECO:0007669"/>
    <property type="project" value="UniProtKB-ARBA"/>
</dbReference>
<dbReference type="EC" id="2.4.-.-" evidence="5"/>
<keyword evidence="2 4" id="KW-0808">Transferase</keyword>
<dbReference type="Proteomes" id="UP000025229">
    <property type="component" value="Chromosome"/>
</dbReference>
<dbReference type="CDD" id="cd03801">
    <property type="entry name" value="GT4_PimA-like"/>
    <property type="match status" value="1"/>
</dbReference>
<evidence type="ECO:0000259" key="3">
    <source>
        <dbReference type="Pfam" id="PF13579"/>
    </source>
</evidence>
<dbReference type="KEGG" id="rrd:RradSPS_2397"/>
<dbReference type="STRING" id="42256.RradSPS_2397"/>
<dbReference type="EMBL" id="JAWXXX010000001">
    <property type="protein sequence ID" value="MDX5895083.1"/>
    <property type="molecule type" value="Genomic_DNA"/>
</dbReference>
<accession>A0A023X6P6</accession>
<dbReference type="Gene3D" id="3.40.50.2000">
    <property type="entry name" value="Glycogen Phosphorylase B"/>
    <property type="match status" value="2"/>
</dbReference>
<dbReference type="SUPFAM" id="SSF53756">
    <property type="entry name" value="UDP-Glycosyltransferase/glycogen phosphorylase"/>
    <property type="match status" value="1"/>
</dbReference>
<evidence type="ECO:0000256" key="2">
    <source>
        <dbReference type="ARBA" id="ARBA00022679"/>
    </source>
</evidence>
<dbReference type="Proteomes" id="UP001281130">
    <property type="component" value="Unassembled WGS sequence"/>
</dbReference>
<dbReference type="InterPro" id="IPR050194">
    <property type="entry name" value="Glycosyltransferase_grp1"/>
</dbReference>
<keyword evidence="6" id="KW-1185">Reference proteome</keyword>